<dbReference type="WBParaSite" id="EN70_7384">
    <property type="protein sequence ID" value="EN70_7384"/>
    <property type="gene ID" value="EN70_7384"/>
</dbReference>
<keyword evidence="2" id="KW-1185">Reference proteome</keyword>
<dbReference type="Proteomes" id="UP000095285">
    <property type="component" value="Unassembled WGS sequence"/>
</dbReference>
<evidence type="ECO:0000313" key="3">
    <source>
        <dbReference type="WBParaSite" id="EN70_7384"/>
    </source>
</evidence>
<protein>
    <submittedName>
        <fullName evidence="3">Zinc finger protein</fullName>
    </submittedName>
</protein>
<reference evidence="2" key="1">
    <citation type="submission" date="2012-04" db="EMBL/GenBank/DDBJ databases">
        <title>The Genome Sequence of Loa loa.</title>
        <authorList>
            <consortium name="The Broad Institute Genome Sequencing Platform"/>
            <consortium name="Broad Institute Genome Sequencing Center for Infectious Disease"/>
            <person name="Nutman T.B."/>
            <person name="Fink D.L."/>
            <person name="Russ C."/>
            <person name="Young S."/>
            <person name="Zeng Q."/>
            <person name="Gargeya S."/>
            <person name="Alvarado L."/>
            <person name="Berlin A."/>
            <person name="Chapman S.B."/>
            <person name="Chen Z."/>
            <person name="Freedman E."/>
            <person name="Gellesch M."/>
            <person name="Goldberg J."/>
            <person name="Griggs A."/>
            <person name="Gujja S."/>
            <person name="Heilman E.R."/>
            <person name="Heiman D."/>
            <person name="Howarth C."/>
            <person name="Mehta T."/>
            <person name="Neiman D."/>
            <person name="Pearson M."/>
            <person name="Roberts A."/>
            <person name="Saif S."/>
            <person name="Shea T."/>
            <person name="Shenoy N."/>
            <person name="Sisk P."/>
            <person name="Stolte C."/>
            <person name="Sykes S."/>
            <person name="White J."/>
            <person name="Yandava C."/>
            <person name="Haas B."/>
            <person name="Henn M.R."/>
            <person name="Nusbaum C."/>
            <person name="Birren B."/>
        </authorList>
    </citation>
    <scope>NUCLEOTIDE SEQUENCE [LARGE SCALE GENOMIC DNA]</scope>
</reference>
<evidence type="ECO:0000313" key="2">
    <source>
        <dbReference type="Proteomes" id="UP000095285"/>
    </source>
</evidence>
<reference evidence="3" key="2">
    <citation type="submission" date="2016-11" db="UniProtKB">
        <authorList>
            <consortium name="WormBaseParasite"/>
        </authorList>
    </citation>
    <scope>IDENTIFICATION</scope>
</reference>
<name>A0A1I7VXK1_LOALO</name>
<feature type="region of interest" description="Disordered" evidence="1">
    <location>
        <begin position="1"/>
        <end position="23"/>
    </location>
</feature>
<feature type="compositionally biased region" description="Low complexity" evidence="1">
    <location>
        <begin position="62"/>
        <end position="71"/>
    </location>
</feature>
<feature type="region of interest" description="Disordered" evidence="1">
    <location>
        <begin position="56"/>
        <end position="75"/>
    </location>
</feature>
<dbReference type="AlphaFoldDB" id="A0A1I7VXK1"/>
<sequence>MDPNSKFHPESSTASTSPMKEMELGFEPVVSGLPAESAVLITAKQLTTQTVGGEDTYDVIASPSGSSDGSSEFVKVEHSDVQQSIGLVGDTLSFRMLQMHNVGADEKKTRDRRYPVVSWRPFCASSYPPTELAV</sequence>
<evidence type="ECO:0000256" key="1">
    <source>
        <dbReference type="SAM" id="MobiDB-lite"/>
    </source>
</evidence>
<proteinExistence type="predicted"/>
<organism evidence="2 3">
    <name type="scientific">Loa loa</name>
    <name type="common">Eye worm</name>
    <name type="synonym">Filaria loa</name>
    <dbReference type="NCBI Taxonomy" id="7209"/>
    <lineage>
        <taxon>Eukaryota</taxon>
        <taxon>Metazoa</taxon>
        <taxon>Ecdysozoa</taxon>
        <taxon>Nematoda</taxon>
        <taxon>Chromadorea</taxon>
        <taxon>Rhabditida</taxon>
        <taxon>Spirurina</taxon>
        <taxon>Spiruromorpha</taxon>
        <taxon>Filarioidea</taxon>
        <taxon>Onchocercidae</taxon>
        <taxon>Loa</taxon>
    </lineage>
</organism>
<accession>A0A1I7VXK1</accession>